<dbReference type="EMBL" id="JBCEVZ010000059">
    <property type="protein sequence ID" value="MEL5996148.1"/>
    <property type="molecule type" value="Genomic_DNA"/>
</dbReference>
<dbReference type="SUPFAM" id="SSF53474">
    <property type="entry name" value="alpha/beta-Hydrolases"/>
    <property type="match status" value="1"/>
</dbReference>
<comment type="caution">
    <text evidence="2">The sequence shown here is derived from an EMBL/GenBank/DDBJ whole genome shotgun (WGS) entry which is preliminary data.</text>
</comment>
<evidence type="ECO:0008006" key="4">
    <source>
        <dbReference type="Google" id="ProtNLM"/>
    </source>
</evidence>
<dbReference type="Gene3D" id="3.40.50.1820">
    <property type="entry name" value="alpha/beta hydrolase"/>
    <property type="match status" value="1"/>
</dbReference>
<dbReference type="InterPro" id="IPR029058">
    <property type="entry name" value="AB_hydrolase_fold"/>
</dbReference>
<gene>
    <name evidence="2" type="ORF">AAFH49_18170</name>
</gene>
<keyword evidence="1" id="KW-0732">Signal</keyword>
<feature type="signal peptide" evidence="1">
    <location>
        <begin position="1"/>
        <end position="20"/>
    </location>
</feature>
<organism evidence="2 3">
    <name type="scientific">Hymenobacter segetis</name>
    <dbReference type="NCBI Taxonomy" id="2025509"/>
    <lineage>
        <taxon>Bacteria</taxon>
        <taxon>Pseudomonadati</taxon>
        <taxon>Bacteroidota</taxon>
        <taxon>Cytophagia</taxon>
        <taxon>Cytophagales</taxon>
        <taxon>Hymenobacteraceae</taxon>
        <taxon>Hymenobacter</taxon>
    </lineage>
</organism>
<name>A0ABU9M058_9BACT</name>
<sequence length="332" mass="36805">MRQLLLFLLLLVGLGSPVFAQKKTAVPRTPLDFGFGHLVVMFGKDSVDLLIQSPPGREAAPLPVLLWAQGSLPKPLILYDQHGAYGVFPFLNKKAFPNCHLVIIGKPGVPMVMNVEGRNPNQLFSTATPTAYYCQRNYLDYYVRRDEAIIRYLKKQPWVDAKNVVAGGHSEGSAVVAQLAAMPGLLRRAVYLSGSPLGRELTKIARDPTDADSAAVEAEFARWQHAVDHPTQNDCGPGDSDQNMFAHGQSELPALLGATVPIFVGYGTRDADAAANDYLRLEAIRQHKTTLTFRPYVGREHNFFGFKNGQVNYDDYYWEKVGAEFLRWAGLQ</sequence>
<protein>
    <recommendedName>
        <fullName evidence="4">Alpha/beta hydrolase</fullName>
    </recommendedName>
</protein>
<accession>A0ABU9M058</accession>
<keyword evidence="3" id="KW-1185">Reference proteome</keyword>
<evidence type="ECO:0000313" key="2">
    <source>
        <dbReference type="EMBL" id="MEL5996148.1"/>
    </source>
</evidence>
<reference evidence="2 3" key="1">
    <citation type="journal article" date="2018" name="Arch. Microbiol.">
        <title>Hymenobacter segetis sp. nov., isolated from soil.</title>
        <authorList>
            <person name="Ten L.N."/>
            <person name="Lim S.J."/>
            <person name="Kim B.O."/>
            <person name="Kang I.K."/>
            <person name="Jung H.Y."/>
        </authorList>
    </citation>
    <scope>NUCLEOTIDE SEQUENCE [LARGE SCALE GENOMIC DNA]</scope>
    <source>
        <strain evidence="2 3">S7-3-11</strain>
    </source>
</reference>
<evidence type="ECO:0000256" key="1">
    <source>
        <dbReference type="SAM" id="SignalP"/>
    </source>
</evidence>
<evidence type="ECO:0000313" key="3">
    <source>
        <dbReference type="Proteomes" id="UP001479606"/>
    </source>
</evidence>
<feature type="chain" id="PRO_5045255691" description="Alpha/beta hydrolase" evidence="1">
    <location>
        <begin position="21"/>
        <end position="332"/>
    </location>
</feature>
<dbReference type="RefSeq" id="WP_342300407.1">
    <property type="nucleotide sequence ID" value="NZ_JBCEVZ010000059.1"/>
</dbReference>
<dbReference type="Proteomes" id="UP001479606">
    <property type="component" value="Unassembled WGS sequence"/>
</dbReference>
<proteinExistence type="predicted"/>